<dbReference type="EMBL" id="JTDL01000079">
    <property type="protein sequence ID" value="KHL04367.1"/>
    <property type="molecule type" value="Genomic_DNA"/>
</dbReference>
<organism evidence="1 2">
    <name type="scientific">Sinomonas humi</name>
    <dbReference type="NCBI Taxonomy" id="1338436"/>
    <lineage>
        <taxon>Bacteria</taxon>
        <taxon>Bacillati</taxon>
        <taxon>Actinomycetota</taxon>
        <taxon>Actinomycetes</taxon>
        <taxon>Micrococcales</taxon>
        <taxon>Micrococcaceae</taxon>
        <taxon>Sinomonas</taxon>
    </lineage>
</organism>
<dbReference type="STRING" id="1338436.LK10_05515"/>
<proteinExistence type="predicted"/>
<accession>A0A0B2AQZ9</accession>
<evidence type="ECO:0000313" key="1">
    <source>
        <dbReference type="EMBL" id="KHL04367.1"/>
    </source>
</evidence>
<dbReference type="Proteomes" id="UP000030982">
    <property type="component" value="Unassembled WGS sequence"/>
</dbReference>
<evidence type="ECO:0000313" key="2">
    <source>
        <dbReference type="Proteomes" id="UP000030982"/>
    </source>
</evidence>
<sequence>MPRVDHDDEKYLILNPVEDAVVAGAYAPFGATSELPCGRWTRFLGEQVDCRLDTALCLRRKLANRPD</sequence>
<dbReference type="AlphaFoldDB" id="A0A0B2AQZ9"/>
<name>A0A0B2AQZ9_9MICC</name>
<keyword evidence="2" id="KW-1185">Reference proteome</keyword>
<reference evidence="1 2" key="1">
    <citation type="submission" date="2014-09" db="EMBL/GenBank/DDBJ databases">
        <title>Genome sequence of Sinomonas sp. MUSC 117.</title>
        <authorList>
            <person name="Lee L.-H."/>
        </authorList>
    </citation>
    <scope>NUCLEOTIDE SEQUENCE [LARGE SCALE GENOMIC DNA]</scope>
    <source>
        <strain evidence="1 2">MUSC 117</strain>
    </source>
</reference>
<comment type="caution">
    <text evidence="1">The sequence shown here is derived from an EMBL/GenBank/DDBJ whole genome shotgun (WGS) entry which is preliminary data.</text>
</comment>
<gene>
    <name evidence="1" type="ORF">LK10_05515</name>
</gene>
<protein>
    <submittedName>
        <fullName evidence="1">Uncharacterized protein</fullName>
    </submittedName>
</protein>